<dbReference type="GO" id="GO:0005524">
    <property type="term" value="F:ATP binding"/>
    <property type="evidence" value="ECO:0007669"/>
    <property type="project" value="UniProtKB-KW"/>
</dbReference>
<protein>
    <recommendedName>
        <fullName evidence="4">ABC transporter domain-containing protein</fullName>
    </recommendedName>
</protein>
<dbReference type="InterPro" id="IPR017871">
    <property type="entry name" value="ABC_transporter-like_CS"/>
</dbReference>
<reference evidence="5 6" key="1">
    <citation type="submission" date="2013-04" db="EMBL/GenBank/DDBJ databases">
        <title>The Genome Sequence of Treponema maltophilum ATCC 51939.</title>
        <authorList>
            <consortium name="The Broad Institute Genomics Platform"/>
            <person name="Earl A."/>
            <person name="Ward D."/>
            <person name="Feldgarden M."/>
            <person name="Gevers D."/>
            <person name="Leonetti C."/>
            <person name="Blanton J.M."/>
            <person name="Dewhirst F.E."/>
            <person name="Izard J."/>
            <person name="Walker B."/>
            <person name="Young S."/>
            <person name="Zeng Q."/>
            <person name="Gargeya S."/>
            <person name="Fitzgerald M."/>
            <person name="Haas B."/>
            <person name="Abouelleil A."/>
            <person name="Allen A.W."/>
            <person name="Alvarado L."/>
            <person name="Arachchi H.M."/>
            <person name="Berlin A.M."/>
            <person name="Chapman S.B."/>
            <person name="Gainer-Dewar J."/>
            <person name="Goldberg J."/>
            <person name="Griggs A."/>
            <person name="Gujja S."/>
            <person name="Hansen M."/>
            <person name="Howarth C."/>
            <person name="Imamovic A."/>
            <person name="Ireland A."/>
            <person name="Larimer J."/>
            <person name="McCowan C."/>
            <person name="Murphy C."/>
            <person name="Pearson M."/>
            <person name="Poon T.W."/>
            <person name="Priest M."/>
            <person name="Roberts A."/>
            <person name="Saif S."/>
            <person name="Shea T."/>
            <person name="Sisk P."/>
            <person name="Sykes S."/>
            <person name="Wortman J."/>
            <person name="Nusbaum C."/>
            <person name="Birren B."/>
        </authorList>
    </citation>
    <scope>NUCLEOTIDE SEQUENCE [LARGE SCALE GENOMIC DNA]</scope>
    <source>
        <strain evidence="5 6">ATCC 51939</strain>
    </source>
</reference>
<keyword evidence="6" id="KW-1185">Reference proteome</keyword>
<proteinExistence type="predicted"/>
<accession>S3K1V7</accession>
<gene>
    <name evidence="5" type="ORF">HMPREF9194_00198</name>
</gene>
<dbReference type="InterPro" id="IPR003593">
    <property type="entry name" value="AAA+_ATPase"/>
</dbReference>
<dbReference type="PANTHER" id="PTHR43776">
    <property type="entry name" value="TRANSPORT ATP-BINDING PROTEIN"/>
    <property type="match status" value="1"/>
</dbReference>
<dbReference type="PANTHER" id="PTHR43776:SF8">
    <property type="entry name" value="ABC TRANSPORTER, ATP-BINDING PROTEIN"/>
    <property type="match status" value="1"/>
</dbReference>
<dbReference type="GO" id="GO:0055085">
    <property type="term" value="P:transmembrane transport"/>
    <property type="evidence" value="ECO:0007669"/>
    <property type="project" value="UniProtKB-ARBA"/>
</dbReference>
<keyword evidence="2" id="KW-0547">Nucleotide-binding</keyword>
<comment type="caution">
    <text evidence="5">The sequence shown here is derived from an EMBL/GenBank/DDBJ whole genome shotgun (WGS) entry which is preliminary data.</text>
</comment>
<dbReference type="Proteomes" id="UP000014541">
    <property type="component" value="Unassembled WGS sequence"/>
</dbReference>
<evidence type="ECO:0000259" key="4">
    <source>
        <dbReference type="PROSITE" id="PS50893"/>
    </source>
</evidence>
<organism evidence="5 6">
    <name type="scientific">Treponema maltophilum ATCC 51939</name>
    <dbReference type="NCBI Taxonomy" id="1125699"/>
    <lineage>
        <taxon>Bacteria</taxon>
        <taxon>Pseudomonadati</taxon>
        <taxon>Spirochaetota</taxon>
        <taxon>Spirochaetia</taxon>
        <taxon>Spirochaetales</taxon>
        <taxon>Treponemataceae</taxon>
        <taxon>Treponema</taxon>
    </lineage>
</organism>
<dbReference type="SMART" id="SM00382">
    <property type="entry name" value="AAA"/>
    <property type="match status" value="1"/>
</dbReference>
<dbReference type="InterPro" id="IPR003439">
    <property type="entry name" value="ABC_transporter-like_ATP-bd"/>
</dbReference>
<dbReference type="STRING" id="1125699.HMPREF9194_00198"/>
<dbReference type="PROSITE" id="PS00211">
    <property type="entry name" value="ABC_TRANSPORTER_1"/>
    <property type="match status" value="1"/>
</dbReference>
<name>S3K1V7_TREMA</name>
<dbReference type="PATRIC" id="fig|1125699.3.peg.199"/>
<evidence type="ECO:0000256" key="3">
    <source>
        <dbReference type="ARBA" id="ARBA00022840"/>
    </source>
</evidence>
<evidence type="ECO:0000256" key="1">
    <source>
        <dbReference type="ARBA" id="ARBA00022448"/>
    </source>
</evidence>
<keyword evidence="3" id="KW-0067">ATP-binding</keyword>
<evidence type="ECO:0000256" key="2">
    <source>
        <dbReference type="ARBA" id="ARBA00022741"/>
    </source>
</evidence>
<feature type="domain" description="ABC transporter" evidence="4">
    <location>
        <begin position="4"/>
        <end position="226"/>
    </location>
</feature>
<dbReference type="InterPro" id="IPR050319">
    <property type="entry name" value="ABC_transp_ATP-bind"/>
</dbReference>
<sequence>MLEVKHISMHYRLRGRDGGSVQALDDISLTVKDGETVALMGESGSGKSTLVRLICAFEKPTAGSVFWDGTDIFALARKRTLYKTVQPVFQDNLNCFDPRQKIKKSLFEPLRNYYRLSEKECAEKLLPLLTAANIPEYLLEKYPHELSGGQQKRICIIRALSVAPKLVILDEATAGLDPTVMLHILELLKRLQTETGCAYLFITHDFSAASFMTETIVSIKAGKIPA</sequence>
<dbReference type="AlphaFoldDB" id="S3K1V7"/>
<dbReference type="eggNOG" id="COG4608">
    <property type="taxonomic scope" value="Bacteria"/>
</dbReference>
<dbReference type="Gene3D" id="3.40.50.300">
    <property type="entry name" value="P-loop containing nucleotide triphosphate hydrolases"/>
    <property type="match status" value="1"/>
</dbReference>
<dbReference type="SUPFAM" id="SSF52540">
    <property type="entry name" value="P-loop containing nucleoside triphosphate hydrolases"/>
    <property type="match status" value="1"/>
</dbReference>
<dbReference type="InterPro" id="IPR027417">
    <property type="entry name" value="P-loop_NTPase"/>
</dbReference>
<dbReference type="PROSITE" id="PS50893">
    <property type="entry name" value="ABC_TRANSPORTER_2"/>
    <property type="match status" value="1"/>
</dbReference>
<dbReference type="CDD" id="cd03257">
    <property type="entry name" value="ABC_NikE_OppD_transporters"/>
    <property type="match status" value="1"/>
</dbReference>
<keyword evidence="1" id="KW-0813">Transport</keyword>
<dbReference type="EMBL" id="ATFF01000002">
    <property type="protein sequence ID" value="EPF32203.1"/>
    <property type="molecule type" value="Genomic_DNA"/>
</dbReference>
<evidence type="ECO:0000313" key="5">
    <source>
        <dbReference type="EMBL" id="EPF32203.1"/>
    </source>
</evidence>
<dbReference type="Pfam" id="PF00005">
    <property type="entry name" value="ABC_tran"/>
    <property type="match status" value="1"/>
</dbReference>
<dbReference type="HOGENOM" id="CLU_000604_1_23_12"/>
<dbReference type="GO" id="GO:0016887">
    <property type="term" value="F:ATP hydrolysis activity"/>
    <property type="evidence" value="ECO:0007669"/>
    <property type="project" value="InterPro"/>
</dbReference>
<dbReference type="RefSeq" id="WP_016524500.1">
    <property type="nucleotide sequence ID" value="NZ_KE332518.1"/>
</dbReference>
<evidence type="ECO:0000313" key="6">
    <source>
        <dbReference type="Proteomes" id="UP000014541"/>
    </source>
</evidence>